<feature type="transmembrane region" description="Helical" evidence="1">
    <location>
        <begin position="128"/>
        <end position="148"/>
    </location>
</feature>
<dbReference type="AlphaFoldDB" id="A0A2M7VFH6"/>
<name>A0A2M7VFH6_9BACT</name>
<keyword evidence="1" id="KW-1133">Transmembrane helix</keyword>
<dbReference type="Proteomes" id="UP000230405">
    <property type="component" value="Unassembled WGS sequence"/>
</dbReference>
<reference evidence="3" key="1">
    <citation type="submission" date="2017-09" db="EMBL/GenBank/DDBJ databases">
        <title>Depth-based differentiation of microbial function through sediment-hosted aquifers and enrichment of novel symbionts in the deep terrestrial subsurface.</title>
        <authorList>
            <person name="Probst A.J."/>
            <person name="Ladd B."/>
            <person name="Jarett J.K."/>
            <person name="Geller-Mcgrath D.E."/>
            <person name="Sieber C.M.K."/>
            <person name="Emerson J.B."/>
            <person name="Anantharaman K."/>
            <person name="Thomas B.C."/>
            <person name="Malmstrom R."/>
            <person name="Stieglmeier M."/>
            <person name="Klingl A."/>
            <person name="Woyke T."/>
            <person name="Ryan C.M."/>
            <person name="Banfield J.F."/>
        </authorList>
    </citation>
    <scope>NUCLEOTIDE SEQUENCE [LARGE SCALE GENOMIC DNA]</scope>
</reference>
<keyword evidence="1" id="KW-0472">Membrane</keyword>
<dbReference type="EMBL" id="PFPO01000031">
    <property type="protein sequence ID" value="PIZ99379.1"/>
    <property type="molecule type" value="Genomic_DNA"/>
</dbReference>
<evidence type="ECO:0000256" key="1">
    <source>
        <dbReference type="SAM" id="Phobius"/>
    </source>
</evidence>
<proteinExistence type="predicted"/>
<sequence>MFFLSFVLVALGLFLKIYSNAMHGRRRVGQRNAPRISHIQNWVIQLHNLYPPLLPITIATVTLFVLMAGLIHGTFATGILIGGLSFLIGWLIPSIGSSTREKLMKNPWKLIVGLLVAVWFLIDPASFQQVVAPAIVVLAFYLVIKYFFKKLKIF</sequence>
<organism evidence="2 3">
    <name type="scientific">Candidatus Komeilibacteria bacterium CG_4_10_14_0_2_um_filter_37_10</name>
    <dbReference type="NCBI Taxonomy" id="1974470"/>
    <lineage>
        <taxon>Bacteria</taxon>
        <taxon>Candidatus Komeiliibacteriota</taxon>
    </lineage>
</organism>
<feature type="transmembrane region" description="Helical" evidence="1">
    <location>
        <begin position="103"/>
        <end position="122"/>
    </location>
</feature>
<gene>
    <name evidence="2" type="ORF">COX77_01720</name>
</gene>
<feature type="transmembrane region" description="Helical" evidence="1">
    <location>
        <begin position="58"/>
        <end position="91"/>
    </location>
</feature>
<comment type="caution">
    <text evidence="2">The sequence shown here is derived from an EMBL/GenBank/DDBJ whole genome shotgun (WGS) entry which is preliminary data.</text>
</comment>
<evidence type="ECO:0000313" key="3">
    <source>
        <dbReference type="Proteomes" id="UP000230405"/>
    </source>
</evidence>
<accession>A0A2M7VFH6</accession>
<keyword evidence="1" id="KW-0812">Transmembrane</keyword>
<protein>
    <submittedName>
        <fullName evidence="2">Uncharacterized protein</fullName>
    </submittedName>
</protein>
<evidence type="ECO:0000313" key="2">
    <source>
        <dbReference type="EMBL" id="PIZ99379.1"/>
    </source>
</evidence>